<dbReference type="AlphaFoldDB" id="A0A348W8Z0"/>
<accession>A0A348W8Z0</accession>
<dbReference type="RefSeq" id="WP_339853345.1">
    <property type="nucleotide sequence ID" value="NZ_CAXAXR010000004.1"/>
</dbReference>
<gene>
    <name evidence="1" type="ORF">DCS45_03860</name>
</gene>
<dbReference type="Proteomes" id="UP000264719">
    <property type="component" value="Unassembled WGS sequence"/>
</dbReference>
<dbReference type="EMBL" id="DMVW01000042">
    <property type="protein sequence ID" value="HAR51002.1"/>
    <property type="molecule type" value="Genomic_DNA"/>
</dbReference>
<reference evidence="1 2" key="1">
    <citation type="journal article" date="2018" name="Nat. Biotechnol.">
        <title>A standardized bacterial taxonomy based on genome phylogeny substantially revises the tree of life.</title>
        <authorList>
            <person name="Parks D.H."/>
            <person name="Chuvochina M."/>
            <person name="Waite D.W."/>
            <person name="Rinke C."/>
            <person name="Skarshewski A."/>
            <person name="Chaumeil P.A."/>
            <person name="Hugenholtz P."/>
        </authorList>
    </citation>
    <scope>NUCLEOTIDE SEQUENCE [LARGE SCALE GENOMIC DNA]</scope>
    <source>
        <strain evidence="1">UBA9169</strain>
    </source>
</reference>
<sequence length="253" mass="26168">MHGLSDKDWEALSAYHDGELPAPARAALEARLAQEPALARALAEITGLSDGLRRLHPVQQPAAVAEALTPAIAPPANLPHAPARLLRFGATATALAACLALAIGLASLLHDTAPGPRALHQELSTLDLSPEAQLTPAALGDWPDLGAARLAPVAQRDLPGGTMAHYSGLNGCRLSYFRGPNLPALDRTDGTPPQSATWQTADGLHHLILASGMDAARFDAIAAYLEHLSRGEAGGSQLAALSDKTKTATPCLG</sequence>
<evidence type="ECO:0000313" key="1">
    <source>
        <dbReference type="EMBL" id="HAR51002.1"/>
    </source>
</evidence>
<comment type="caution">
    <text evidence="1">The sequence shown here is derived from an EMBL/GenBank/DDBJ whole genome shotgun (WGS) entry which is preliminary data.</text>
</comment>
<protein>
    <recommendedName>
        <fullName evidence="3">Anti-sigma factor</fullName>
    </recommendedName>
</protein>
<proteinExistence type="predicted"/>
<evidence type="ECO:0000313" key="2">
    <source>
        <dbReference type="Proteomes" id="UP000264719"/>
    </source>
</evidence>
<organism evidence="1 2">
    <name type="scientific">Roseovarius nubinhibens</name>
    <dbReference type="NCBI Taxonomy" id="314263"/>
    <lineage>
        <taxon>Bacteria</taxon>
        <taxon>Pseudomonadati</taxon>
        <taxon>Pseudomonadota</taxon>
        <taxon>Alphaproteobacteria</taxon>
        <taxon>Rhodobacterales</taxon>
        <taxon>Roseobacteraceae</taxon>
        <taxon>Roseovarius</taxon>
    </lineage>
</organism>
<evidence type="ECO:0008006" key="3">
    <source>
        <dbReference type="Google" id="ProtNLM"/>
    </source>
</evidence>
<name>A0A348W8Z0_9RHOB</name>